<keyword evidence="2" id="KW-1185">Reference proteome</keyword>
<dbReference type="Proteomes" id="UP000095287">
    <property type="component" value="Unplaced"/>
</dbReference>
<evidence type="ECO:0000313" key="3">
    <source>
        <dbReference type="WBParaSite" id="L893_g14579.t1"/>
    </source>
</evidence>
<reference evidence="3" key="1">
    <citation type="submission" date="2016-11" db="UniProtKB">
        <authorList>
            <consortium name="WormBaseParasite"/>
        </authorList>
    </citation>
    <scope>IDENTIFICATION</scope>
</reference>
<evidence type="ECO:0000256" key="1">
    <source>
        <dbReference type="SAM" id="MobiDB-lite"/>
    </source>
</evidence>
<sequence length="101" mass="11002">MLSSDFASAITPKASDELALSLSDFLFLLLCMCLLRAAKRPGARSENCKNTPTDTDTVTDERETNEQERAAVAALSPRPSAAPRTASEPFACTPNFTRREH</sequence>
<name>A0A1I7YB43_9BILA</name>
<dbReference type="WBParaSite" id="L893_g14579.t1">
    <property type="protein sequence ID" value="L893_g14579.t1"/>
    <property type="gene ID" value="L893_g14579"/>
</dbReference>
<feature type="region of interest" description="Disordered" evidence="1">
    <location>
        <begin position="42"/>
        <end position="101"/>
    </location>
</feature>
<organism evidence="2 3">
    <name type="scientific">Steinernema glaseri</name>
    <dbReference type="NCBI Taxonomy" id="37863"/>
    <lineage>
        <taxon>Eukaryota</taxon>
        <taxon>Metazoa</taxon>
        <taxon>Ecdysozoa</taxon>
        <taxon>Nematoda</taxon>
        <taxon>Chromadorea</taxon>
        <taxon>Rhabditida</taxon>
        <taxon>Tylenchina</taxon>
        <taxon>Panagrolaimomorpha</taxon>
        <taxon>Strongyloidoidea</taxon>
        <taxon>Steinernematidae</taxon>
        <taxon>Steinernema</taxon>
    </lineage>
</organism>
<protein>
    <submittedName>
        <fullName evidence="3">Secreted protein</fullName>
    </submittedName>
</protein>
<evidence type="ECO:0000313" key="2">
    <source>
        <dbReference type="Proteomes" id="UP000095287"/>
    </source>
</evidence>
<feature type="compositionally biased region" description="Low complexity" evidence="1">
    <location>
        <begin position="70"/>
        <end position="87"/>
    </location>
</feature>
<dbReference type="AlphaFoldDB" id="A0A1I7YB43"/>
<proteinExistence type="predicted"/>
<accession>A0A1I7YB43</accession>
<feature type="compositionally biased region" description="Basic and acidic residues" evidence="1">
    <location>
        <begin position="59"/>
        <end position="69"/>
    </location>
</feature>